<comment type="caution">
    <text evidence="3">The sequence shown here is derived from an EMBL/GenBank/DDBJ whole genome shotgun (WGS) entry which is preliminary data.</text>
</comment>
<keyword evidence="4" id="KW-1185">Reference proteome</keyword>
<gene>
    <name evidence="3" type="ORF">ACFQJ4_02160</name>
</gene>
<name>A0ABD5ZL32_9EURY</name>
<dbReference type="EMBL" id="JBHTAP010000001">
    <property type="protein sequence ID" value="MFC7234113.1"/>
    <property type="molecule type" value="Genomic_DNA"/>
</dbReference>
<evidence type="ECO:0000259" key="2">
    <source>
        <dbReference type="Pfam" id="PF00582"/>
    </source>
</evidence>
<protein>
    <submittedName>
        <fullName evidence="3">Universal stress protein</fullName>
    </submittedName>
</protein>
<dbReference type="InterPro" id="IPR014729">
    <property type="entry name" value="Rossmann-like_a/b/a_fold"/>
</dbReference>
<organism evidence="3 4">
    <name type="scientific">Halosegnis marinus</name>
    <dbReference type="NCBI Taxonomy" id="3034023"/>
    <lineage>
        <taxon>Archaea</taxon>
        <taxon>Methanobacteriati</taxon>
        <taxon>Methanobacteriota</taxon>
        <taxon>Stenosarchaea group</taxon>
        <taxon>Halobacteria</taxon>
        <taxon>Halobacteriales</taxon>
        <taxon>Natronomonadaceae</taxon>
        <taxon>Halosegnis</taxon>
    </lineage>
</organism>
<dbReference type="Gene3D" id="3.40.50.620">
    <property type="entry name" value="HUPs"/>
    <property type="match status" value="1"/>
</dbReference>
<dbReference type="Pfam" id="PF00582">
    <property type="entry name" value="Usp"/>
    <property type="match status" value="1"/>
</dbReference>
<dbReference type="InterPro" id="IPR006016">
    <property type="entry name" value="UspA"/>
</dbReference>
<accession>A0ABD5ZL32</accession>
<evidence type="ECO:0000313" key="3">
    <source>
        <dbReference type="EMBL" id="MFC7234113.1"/>
    </source>
</evidence>
<dbReference type="GeneID" id="79265777"/>
<dbReference type="AlphaFoldDB" id="A0ABD5ZL32"/>
<comment type="similarity">
    <text evidence="1">Belongs to the universal stress protein A family.</text>
</comment>
<evidence type="ECO:0000313" key="4">
    <source>
        <dbReference type="Proteomes" id="UP001596398"/>
    </source>
</evidence>
<dbReference type="RefSeq" id="WP_276235112.1">
    <property type="nucleotide sequence ID" value="NZ_CP119802.1"/>
</dbReference>
<evidence type="ECO:0000256" key="1">
    <source>
        <dbReference type="ARBA" id="ARBA00008791"/>
    </source>
</evidence>
<dbReference type="PANTHER" id="PTHR46268:SF6">
    <property type="entry name" value="UNIVERSAL STRESS PROTEIN UP12"/>
    <property type="match status" value="1"/>
</dbReference>
<dbReference type="Proteomes" id="UP001596398">
    <property type="component" value="Unassembled WGS sequence"/>
</dbReference>
<dbReference type="PANTHER" id="PTHR46268">
    <property type="entry name" value="STRESS RESPONSE PROTEIN NHAX"/>
    <property type="match status" value="1"/>
</dbReference>
<proteinExistence type="inferred from homology"/>
<dbReference type="SUPFAM" id="SSF52402">
    <property type="entry name" value="Adenine nucleotide alpha hydrolases-like"/>
    <property type="match status" value="1"/>
</dbReference>
<reference evidence="3 4" key="1">
    <citation type="journal article" date="2019" name="Int. J. Syst. Evol. Microbiol.">
        <title>The Global Catalogue of Microorganisms (GCM) 10K type strain sequencing project: providing services to taxonomists for standard genome sequencing and annotation.</title>
        <authorList>
            <consortium name="The Broad Institute Genomics Platform"/>
            <consortium name="The Broad Institute Genome Sequencing Center for Infectious Disease"/>
            <person name="Wu L."/>
            <person name="Ma J."/>
        </authorList>
    </citation>
    <scope>NUCLEOTIDE SEQUENCE [LARGE SCALE GENOMIC DNA]</scope>
    <source>
        <strain evidence="3 4">DT85</strain>
    </source>
</reference>
<sequence length="144" mass="14782">MGKGRFDHVLVAVAGEDDATATAAALARNLDADRVTVVHVVEKAGGAPDKAGVEQSETAAEASFAAFREGYHGGEVTTRVVFDTDVADGLVRAAREADADAVVFTPRGGSWFERALTGNVARDLMDAADRPVVAIPDAGTGADA</sequence>
<feature type="domain" description="UspA" evidence="2">
    <location>
        <begin position="6"/>
        <end position="136"/>
    </location>
</feature>